<dbReference type="OrthoDB" id="7000645at2"/>
<organism evidence="1 2">
    <name type="scientific">Flavobacterium branchiophilum</name>
    <dbReference type="NCBI Taxonomy" id="55197"/>
    <lineage>
        <taxon>Bacteria</taxon>
        <taxon>Pseudomonadati</taxon>
        <taxon>Bacteroidota</taxon>
        <taxon>Flavobacteriia</taxon>
        <taxon>Flavobacteriales</taxon>
        <taxon>Flavobacteriaceae</taxon>
        <taxon>Flavobacterium</taxon>
    </lineage>
</organism>
<accession>A0A2H3KBZ2</accession>
<dbReference type="AlphaFoldDB" id="A0A2H3KBZ2"/>
<evidence type="ECO:0008006" key="3">
    <source>
        <dbReference type="Google" id="ProtNLM"/>
    </source>
</evidence>
<evidence type="ECO:0000313" key="2">
    <source>
        <dbReference type="Proteomes" id="UP000220828"/>
    </source>
</evidence>
<gene>
    <name evidence="1" type="ORF">B0A77_07165</name>
</gene>
<protein>
    <recommendedName>
        <fullName evidence="3">Anti-bacteriophage protein A/HamA C-terminal domain-containing protein</fullName>
    </recommendedName>
</protein>
<reference evidence="1 2" key="1">
    <citation type="submission" date="2017-09" db="EMBL/GenBank/DDBJ databases">
        <title>Whole genomes of Flavobacteriaceae.</title>
        <authorList>
            <person name="Stine C."/>
            <person name="Li C."/>
            <person name="Tadesse D."/>
        </authorList>
    </citation>
    <scope>NUCLEOTIDE SEQUENCE [LARGE SCALE GENOMIC DNA]</scope>
    <source>
        <strain evidence="1 2">ATCC 35036</strain>
    </source>
</reference>
<sequence>MIGYKITEKINIEEHITFIRISPTNIGLTLRNIFDSLSDLSWLNQFDEEYTIKDAFQVRTEATIKYISENIIKENDDSITQNSAEYIVSELARKSIVNELKYLDIPLAELIKIKDVGNHGFDFYSKNNNDVLIFGESKYLKGQNAYGKALKGIVEFVNRKQDSSDIIDIDKFCCKKSKENFTKGKKSFAAAFSSKKDKTENLIKNIKKNKEFIELKKYDELICVAVDI</sequence>
<comment type="caution">
    <text evidence="1">The sequence shown here is derived from an EMBL/GenBank/DDBJ whole genome shotgun (WGS) entry which is preliminary data.</text>
</comment>
<dbReference type="Proteomes" id="UP000220828">
    <property type="component" value="Unassembled WGS sequence"/>
</dbReference>
<name>A0A2H3KBZ2_9FLAO</name>
<dbReference type="RefSeq" id="WP_097554015.1">
    <property type="nucleotide sequence ID" value="NZ_PCMW01000038.1"/>
</dbReference>
<evidence type="ECO:0000313" key="1">
    <source>
        <dbReference type="EMBL" id="PDS24708.1"/>
    </source>
</evidence>
<proteinExistence type="predicted"/>
<dbReference type="EMBL" id="PCMW01000038">
    <property type="protein sequence ID" value="PDS24708.1"/>
    <property type="molecule type" value="Genomic_DNA"/>
</dbReference>